<dbReference type="EMBL" id="CZQC01000072">
    <property type="protein sequence ID" value="CUS42883.1"/>
    <property type="molecule type" value="Genomic_DNA"/>
</dbReference>
<proteinExistence type="predicted"/>
<gene>
    <name evidence="1" type="ORF">MGWOODY_Tha2757</name>
</gene>
<protein>
    <recommendedName>
        <fullName evidence="2">Lipoprotein</fullName>
    </recommendedName>
</protein>
<accession>A0A160TFM5</accession>
<dbReference type="AlphaFoldDB" id="A0A160TFM5"/>
<evidence type="ECO:0008006" key="2">
    <source>
        <dbReference type="Google" id="ProtNLM"/>
    </source>
</evidence>
<name>A0A160TFM5_9ZZZZ</name>
<organism evidence="1">
    <name type="scientific">hydrothermal vent metagenome</name>
    <dbReference type="NCBI Taxonomy" id="652676"/>
    <lineage>
        <taxon>unclassified sequences</taxon>
        <taxon>metagenomes</taxon>
        <taxon>ecological metagenomes</taxon>
    </lineage>
</organism>
<sequence>MSFLSRIAIVIAALASVSGCSIIYKSTGWVVYDLTDRHITPYTMTVDDIGVACSTTQGLQPMVMAFTRVTSTPDRASLMMNMMAGSCAEADASEDSLAYIRAFKAQNINEAKDARIREKRDYAIAAARQYKAYQNMVHEFGEPGGKKCPSLSKKDRVYWALGNLAGLQAVMSDLRAQSVVNVPKDIAMKTVRGLQCLDNQEFWGLPLAAQAGLWILMPDTAPEGVDPWVEMAAAARGGSDSGVRLSHAVEVVIADGSGNPEQVRDAIRRHAASLKVDKPNRDYQLLDLVASRQILAVSDRLWTEGTGSRTPVGGLGTFWDDEKKSAAPSLSIDDLLED</sequence>
<evidence type="ECO:0000313" key="1">
    <source>
        <dbReference type="EMBL" id="CUS42883.1"/>
    </source>
</evidence>
<reference evidence="1" key="1">
    <citation type="submission" date="2015-10" db="EMBL/GenBank/DDBJ databases">
        <authorList>
            <person name="Gilbert D.G."/>
        </authorList>
    </citation>
    <scope>NUCLEOTIDE SEQUENCE</scope>
</reference>
<dbReference type="PROSITE" id="PS51257">
    <property type="entry name" value="PROKAR_LIPOPROTEIN"/>
    <property type="match status" value="1"/>
</dbReference>